<evidence type="ECO:0000313" key="2">
    <source>
        <dbReference type="Proteomes" id="UP000320184"/>
    </source>
</evidence>
<sequence length="412" mass="46626">MLQSDDWGLCAWSPDEQAFRVLADTPAFRSAPGARYGRSTLESADDVRQLRQLLVEFRGGDSFPPVWQANTIVSSPDYERLTPPLFQVDPLPLVDAPCTPSRWRRPGLWEEVDEAREAGVWWPELHGLHHLPETAWLDALRRGIADARRAHEQQSPICQAVEASGEYDPREPWEVRARNLELALEKFRALFGRQASSFCPPDYRWDDRLEVHAESLGLSTVQGKGEQVGPRLPKLRRLLRRYRWPDPAATRFYLPVRIAFEPGSVHRLPTVQMIEAVHRAARAAWGRGQPAVISTHRVNYARLDPERAKEGRTALADLLKRLAEDGARFLADQEVRALQERSWSLREVGSRGVLVRYFGAPREPVRFPARPGATGLVAREGHGLENVEGKVEGEEAVVRADVGEYLLEWTSP</sequence>
<proteinExistence type="predicted"/>
<protein>
    <submittedName>
        <fullName evidence="1">Uncharacterized protein</fullName>
    </submittedName>
</protein>
<dbReference type="Proteomes" id="UP000320184">
    <property type="component" value="Unassembled WGS sequence"/>
</dbReference>
<reference evidence="1 2" key="1">
    <citation type="journal article" date="2019" name="Nat. Microbiol.">
        <title>Mediterranean grassland soil C-N compound turnover is dependent on rainfall and depth, and is mediated by genomically divergent microorganisms.</title>
        <authorList>
            <person name="Diamond S."/>
            <person name="Andeer P.F."/>
            <person name="Li Z."/>
            <person name="Crits-Christoph A."/>
            <person name="Burstein D."/>
            <person name="Anantharaman K."/>
            <person name="Lane K.R."/>
            <person name="Thomas B.C."/>
            <person name="Pan C."/>
            <person name="Northen T.R."/>
            <person name="Banfield J.F."/>
        </authorList>
    </citation>
    <scope>NUCLEOTIDE SEQUENCE [LARGE SCALE GENOMIC DNA]</scope>
    <source>
        <strain evidence="1">WS_3</strain>
    </source>
</reference>
<dbReference type="InterPro" id="IPR011330">
    <property type="entry name" value="Glyco_hydro/deAcase_b/a-brl"/>
</dbReference>
<comment type="caution">
    <text evidence="1">The sequence shown here is derived from an EMBL/GenBank/DDBJ whole genome shotgun (WGS) entry which is preliminary data.</text>
</comment>
<gene>
    <name evidence="1" type="ORF">E6K73_09790</name>
</gene>
<dbReference type="AlphaFoldDB" id="A0A538SDU5"/>
<accession>A0A538SDU5</accession>
<dbReference type="GO" id="GO:0005975">
    <property type="term" value="P:carbohydrate metabolic process"/>
    <property type="evidence" value="ECO:0007669"/>
    <property type="project" value="InterPro"/>
</dbReference>
<name>A0A538SDU5_UNCEI</name>
<organism evidence="1 2">
    <name type="scientific">Eiseniibacteriota bacterium</name>
    <dbReference type="NCBI Taxonomy" id="2212470"/>
    <lineage>
        <taxon>Bacteria</taxon>
        <taxon>Candidatus Eiseniibacteriota</taxon>
    </lineage>
</organism>
<dbReference type="SUPFAM" id="SSF88713">
    <property type="entry name" value="Glycoside hydrolase/deacetylase"/>
    <property type="match status" value="1"/>
</dbReference>
<evidence type="ECO:0000313" key="1">
    <source>
        <dbReference type="EMBL" id="TMQ49557.1"/>
    </source>
</evidence>
<dbReference type="EMBL" id="VBOT01000121">
    <property type="protein sequence ID" value="TMQ49557.1"/>
    <property type="molecule type" value="Genomic_DNA"/>
</dbReference>